<keyword evidence="6" id="KW-1185">Reference proteome</keyword>
<dbReference type="InterPro" id="IPR002104">
    <property type="entry name" value="Integrase_catalytic"/>
</dbReference>
<dbReference type="SUPFAM" id="SSF56349">
    <property type="entry name" value="DNA breaking-rejoining enzymes"/>
    <property type="match status" value="1"/>
</dbReference>
<dbReference type="EMBL" id="NAAD01000005">
    <property type="protein sequence ID" value="ORJ61607.1"/>
    <property type="molecule type" value="Genomic_DNA"/>
</dbReference>
<accession>A0A1X0Y902</accession>
<dbReference type="GO" id="GO:0003677">
    <property type="term" value="F:DNA binding"/>
    <property type="evidence" value="ECO:0007669"/>
    <property type="project" value="UniProtKB-KW"/>
</dbReference>
<dbReference type="InterPro" id="IPR011010">
    <property type="entry name" value="DNA_brk_join_enz"/>
</dbReference>
<protein>
    <recommendedName>
        <fullName evidence="4">Tyr recombinase domain-containing protein</fullName>
    </recommendedName>
</protein>
<evidence type="ECO:0000259" key="4">
    <source>
        <dbReference type="PROSITE" id="PS51898"/>
    </source>
</evidence>
<evidence type="ECO:0000313" key="5">
    <source>
        <dbReference type="EMBL" id="ORJ61607.1"/>
    </source>
</evidence>
<dbReference type="Pfam" id="PF00589">
    <property type="entry name" value="Phage_integrase"/>
    <property type="match status" value="1"/>
</dbReference>
<dbReference type="PANTHER" id="PTHR30349:SF41">
    <property type="entry name" value="INTEGRASE_RECOMBINASE PROTEIN MJ0367-RELATED"/>
    <property type="match status" value="1"/>
</dbReference>
<name>A0A1X0Y902_9BACT</name>
<dbReference type="InterPro" id="IPR013762">
    <property type="entry name" value="Integrase-like_cat_sf"/>
</dbReference>
<proteinExistence type="inferred from homology"/>
<dbReference type="GO" id="GO:0015074">
    <property type="term" value="P:DNA integration"/>
    <property type="evidence" value="ECO:0007669"/>
    <property type="project" value="InterPro"/>
</dbReference>
<gene>
    <name evidence="5" type="ORF">B5V00_06100</name>
</gene>
<dbReference type="InterPro" id="IPR010998">
    <property type="entry name" value="Integrase_recombinase_N"/>
</dbReference>
<dbReference type="Proteomes" id="UP000193136">
    <property type="component" value="Unassembled WGS sequence"/>
</dbReference>
<dbReference type="Pfam" id="PF20172">
    <property type="entry name" value="DUF6538"/>
    <property type="match status" value="1"/>
</dbReference>
<evidence type="ECO:0000256" key="1">
    <source>
        <dbReference type="ARBA" id="ARBA00008857"/>
    </source>
</evidence>
<organism evidence="5 6">
    <name type="scientific">Geothermobacter hydrogeniphilus</name>
    <dbReference type="NCBI Taxonomy" id="1969733"/>
    <lineage>
        <taxon>Bacteria</taxon>
        <taxon>Pseudomonadati</taxon>
        <taxon>Thermodesulfobacteriota</taxon>
        <taxon>Desulfuromonadia</taxon>
        <taxon>Desulfuromonadales</taxon>
        <taxon>Geothermobacteraceae</taxon>
        <taxon>Geothermobacter</taxon>
    </lineage>
</organism>
<dbReference type="InterPro" id="IPR046668">
    <property type="entry name" value="DUF6538"/>
</dbReference>
<dbReference type="RefSeq" id="WP_085009881.1">
    <property type="nucleotide sequence ID" value="NZ_NAAD01000005.1"/>
</dbReference>
<feature type="domain" description="Tyr recombinase" evidence="4">
    <location>
        <begin position="352"/>
        <end position="550"/>
    </location>
</feature>
<dbReference type="OrthoDB" id="9784724at2"/>
<keyword evidence="3" id="KW-0233">DNA recombination</keyword>
<dbReference type="PANTHER" id="PTHR30349">
    <property type="entry name" value="PHAGE INTEGRASE-RELATED"/>
    <property type="match status" value="1"/>
</dbReference>
<comment type="caution">
    <text evidence="5">The sequence shown here is derived from an EMBL/GenBank/DDBJ whole genome shotgun (WGS) entry which is preliminary data.</text>
</comment>
<dbReference type="AlphaFoldDB" id="A0A1X0Y902"/>
<keyword evidence="2" id="KW-0238">DNA-binding</keyword>
<dbReference type="Gene3D" id="1.10.443.10">
    <property type="entry name" value="Intergrase catalytic core"/>
    <property type="match status" value="1"/>
</dbReference>
<dbReference type="CDD" id="cd01184">
    <property type="entry name" value="INT_C_like_1"/>
    <property type="match status" value="1"/>
</dbReference>
<dbReference type="GO" id="GO:0006310">
    <property type="term" value="P:DNA recombination"/>
    <property type="evidence" value="ECO:0007669"/>
    <property type="project" value="UniProtKB-KW"/>
</dbReference>
<reference evidence="5 6" key="1">
    <citation type="submission" date="2017-03" db="EMBL/GenBank/DDBJ databases">
        <title>Genome sequence of Geothermobacter sp. EPR-M, Deep-Sea Iron Reducer.</title>
        <authorList>
            <person name="Tully B."/>
            <person name="Savalia P."/>
            <person name="Abuyen K."/>
            <person name="Baughan C."/>
            <person name="Romero E."/>
            <person name="Ronkowski C."/>
            <person name="Torres B."/>
            <person name="Tremblay J."/>
            <person name="Trujillo A."/>
            <person name="Tyler M."/>
            <person name="Perez-Rodriguez I."/>
            <person name="Amend J."/>
        </authorList>
    </citation>
    <scope>NUCLEOTIDE SEQUENCE [LARGE SCALE GENOMIC DNA]</scope>
    <source>
        <strain evidence="5 6">EPR-M</strain>
    </source>
</reference>
<dbReference type="PROSITE" id="PS51898">
    <property type="entry name" value="TYR_RECOMBINASE"/>
    <property type="match status" value="1"/>
</dbReference>
<dbReference type="InterPro" id="IPR050090">
    <property type="entry name" value="Tyrosine_recombinase_XerCD"/>
</dbReference>
<evidence type="ECO:0000256" key="2">
    <source>
        <dbReference type="ARBA" id="ARBA00023125"/>
    </source>
</evidence>
<evidence type="ECO:0000313" key="6">
    <source>
        <dbReference type="Proteomes" id="UP000193136"/>
    </source>
</evidence>
<evidence type="ECO:0000256" key="3">
    <source>
        <dbReference type="ARBA" id="ARBA00023172"/>
    </source>
</evidence>
<comment type="similarity">
    <text evidence="1">Belongs to the 'phage' integrase family.</text>
</comment>
<dbReference type="Gene3D" id="1.10.150.130">
    <property type="match status" value="1"/>
</dbReference>
<sequence>MAHAAHLYRVGETWYFRIRFPVDLRPFFKRDELKRTLRTKSLTSAKRLLKIWNVKTEKVFTLMRTGMLSDAEMKRLVEGYIKHTLAEHDTERLKREGARVGDRHISEDTVLETDDGPVRVSQRALFDPEVEHVKEELEKNRFDYVSQRLDEFLRKNNLKVDKGSVQYLQLCRDIALAHVNQIHQIDCQRDMGDFSDPYYHLSASQEERQPFGVEGSPRGVLLSELIEKYIKEKSAQEKWTEKSKEQCAERLGLMLEVIGDRPAGSLTRDDVVDCLEKLKRIPRHRKKKPEYRDKTVRQLLSLKTVPDPLGVTTVKHHMQLLSTLLRWAVKAGHLDRNVAEGLVPKDSRSPDEQRKAFTRENLQKLYDLFIEAPCKLTSHLSINEEEKWIPLIGMFSGMRLDEICQLDTSDVRQVDGVWCFDVNREGDKKLKTKDSSERMVPLHPHLIELGFLEYHNRVEAKKLFPGLKKGRDGYSGAYSKKFKRIKDRYITDDPKQVFHSLRHAFVDNLKQGGEVETKIGELVGHSQKDSVTMGRYGKRYKPQVLLDTIRRLDYGLELKAPEGKD</sequence>